<protein>
    <submittedName>
        <fullName evidence="2">Nipped-B-like protein B</fullName>
    </submittedName>
</protein>
<comment type="caution">
    <text evidence="2">The sequence shown here is derived from an EMBL/GenBank/DDBJ whole genome shotgun (WGS) entry which is preliminary data.</text>
</comment>
<evidence type="ECO:0000313" key="3">
    <source>
        <dbReference type="Proteomes" id="UP001228049"/>
    </source>
</evidence>
<keyword evidence="3" id="KW-1185">Reference proteome</keyword>
<dbReference type="AlphaFoldDB" id="A0AAD9F1U5"/>
<proteinExistence type="predicted"/>
<feature type="region of interest" description="Disordered" evidence="1">
    <location>
        <begin position="144"/>
        <end position="165"/>
    </location>
</feature>
<dbReference type="EMBL" id="JASDAP010000021">
    <property type="protein sequence ID" value="KAK1885231.1"/>
    <property type="molecule type" value="Genomic_DNA"/>
</dbReference>
<name>A0AAD9F1U5_DISEL</name>
<reference evidence="2" key="1">
    <citation type="submission" date="2023-04" db="EMBL/GenBank/DDBJ databases">
        <title>Chromosome-level genome of Chaenocephalus aceratus.</title>
        <authorList>
            <person name="Park H."/>
        </authorList>
    </citation>
    <scope>NUCLEOTIDE SEQUENCE</scope>
    <source>
        <strain evidence="2">DE</strain>
        <tissue evidence="2">Muscle</tissue>
    </source>
</reference>
<dbReference type="Proteomes" id="UP001228049">
    <property type="component" value="Unassembled WGS sequence"/>
</dbReference>
<evidence type="ECO:0000256" key="1">
    <source>
        <dbReference type="SAM" id="MobiDB-lite"/>
    </source>
</evidence>
<feature type="compositionally biased region" description="Low complexity" evidence="1">
    <location>
        <begin position="1"/>
        <end position="23"/>
    </location>
</feature>
<organism evidence="2 3">
    <name type="scientific">Dissostichus eleginoides</name>
    <name type="common">Patagonian toothfish</name>
    <name type="synonym">Dissostichus amissus</name>
    <dbReference type="NCBI Taxonomy" id="100907"/>
    <lineage>
        <taxon>Eukaryota</taxon>
        <taxon>Metazoa</taxon>
        <taxon>Chordata</taxon>
        <taxon>Craniata</taxon>
        <taxon>Vertebrata</taxon>
        <taxon>Euteleostomi</taxon>
        <taxon>Actinopterygii</taxon>
        <taxon>Neopterygii</taxon>
        <taxon>Teleostei</taxon>
        <taxon>Neoteleostei</taxon>
        <taxon>Acanthomorphata</taxon>
        <taxon>Eupercaria</taxon>
        <taxon>Perciformes</taxon>
        <taxon>Notothenioidei</taxon>
        <taxon>Nototheniidae</taxon>
        <taxon>Dissostichus</taxon>
    </lineage>
</organism>
<sequence length="165" mass="17346">MTPPSQQQTSIPSPGSTCSSTSGHQQHSPPHRPNHSPARSLPSPVTPPMPLSCLAGWLLGGGGVVSWQRDGGVLLSSSVKLLPSVCTSVSTLLRSRLLDRCQSPTLGLSTLHPHTHRGNYSLGACLPSPCSTIYHQSVHRHLSPSPLHPDITGPRGLRPTSAAIT</sequence>
<gene>
    <name evidence="2" type="ORF">KUDE01_031426</name>
</gene>
<evidence type="ECO:0000313" key="2">
    <source>
        <dbReference type="EMBL" id="KAK1885231.1"/>
    </source>
</evidence>
<accession>A0AAD9F1U5</accession>
<feature type="region of interest" description="Disordered" evidence="1">
    <location>
        <begin position="1"/>
        <end position="45"/>
    </location>
</feature>